<name>A0A6A5QZ39_AMPQU</name>
<dbReference type="EMBL" id="ML979132">
    <property type="protein sequence ID" value="KAF1920723.1"/>
    <property type="molecule type" value="Genomic_DNA"/>
</dbReference>
<protein>
    <submittedName>
        <fullName evidence="2">Uncharacterized protein</fullName>
    </submittedName>
</protein>
<accession>A0A6A5QZ39</accession>
<reference evidence="2" key="1">
    <citation type="journal article" date="2020" name="Stud. Mycol.">
        <title>101 Dothideomycetes genomes: a test case for predicting lifestyles and emergence of pathogens.</title>
        <authorList>
            <person name="Haridas S."/>
            <person name="Albert R."/>
            <person name="Binder M."/>
            <person name="Bloem J."/>
            <person name="Labutti K."/>
            <person name="Salamov A."/>
            <person name="Andreopoulos B."/>
            <person name="Baker S."/>
            <person name="Barry K."/>
            <person name="Bills G."/>
            <person name="Bluhm B."/>
            <person name="Cannon C."/>
            <person name="Castanera R."/>
            <person name="Culley D."/>
            <person name="Daum C."/>
            <person name="Ezra D."/>
            <person name="Gonzalez J."/>
            <person name="Henrissat B."/>
            <person name="Kuo A."/>
            <person name="Liang C."/>
            <person name="Lipzen A."/>
            <person name="Lutzoni F."/>
            <person name="Magnuson J."/>
            <person name="Mondo S."/>
            <person name="Nolan M."/>
            <person name="Ohm R."/>
            <person name="Pangilinan J."/>
            <person name="Park H.-J."/>
            <person name="Ramirez L."/>
            <person name="Alfaro M."/>
            <person name="Sun H."/>
            <person name="Tritt A."/>
            <person name="Yoshinaga Y."/>
            <person name="Zwiers L.-H."/>
            <person name="Turgeon B."/>
            <person name="Goodwin S."/>
            <person name="Spatafora J."/>
            <person name="Crous P."/>
            <person name="Grigoriev I."/>
        </authorList>
    </citation>
    <scope>NUCLEOTIDE SEQUENCE</scope>
    <source>
        <strain evidence="2">HMLAC05119</strain>
    </source>
</reference>
<sequence length="234" mass="25128">MLVMVPSALRLDDVTLTGLGRATVAQSTTANYCQSSVQTSYKQFTHDFFNSKVITKTTNYTMSFLTQAAAMLRTAGLRPGLSMTRARQQVRFATSDYGSGAGNPAGEKPEEQGANLSEGLEHPGPAPPKVAKGQSSSSPNNDDAPGKSSRSKSSTSAGQQSPSHDGASKSGKQGAQPKLAANGPPSKENESEDVKQHNREMEQRADAFEQADKQDRQKDKVSKDYWKGESFAMY</sequence>
<dbReference type="OrthoDB" id="5334244at2759"/>
<evidence type="ECO:0000256" key="1">
    <source>
        <dbReference type="SAM" id="MobiDB-lite"/>
    </source>
</evidence>
<keyword evidence="3" id="KW-1185">Reference proteome</keyword>
<evidence type="ECO:0000313" key="3">
    <source>
        <dbReference type="Proteomes" id="UP000800096"/>
    </source>
</evidence>
<dbReference type="AlphaFoldDB" id="A0A6A5QZ39"/>
<dbReference type="Proteomes" id="UP000800096">
    <property type="component" value="Unassembled WGS sequence"/>
</dbReference>
<feature type="region of interest" description="Disordered" evidence="1">
    <location>
        <begin position="95"/>
        <end position="234"/>
    </location>
</feature>
<proteinExistence type="predicted"/>
<feature type="compositionally biased region" description="Basic and acidic residues" evidence="1">
    <location>
        <begin position="187"/>
        <end position="227"/>
    </location>
</feature>
<organism evidence="2 3">
    <name type="scientific">Ampelomyces quisqualis</name>
    <name type="common">Powdery mildew agent</name>
    <dbReference type="NCBI Taxonomy" id="50730"/>
    <lineage>
        <taxon>Eukaryota</taxon>
        <taxon>Fungi</taxon>
        <taxon>Dikarya</taxon>
        <taxon>Ascomycota</taxon>
        <taxon>Pezizomycotina</taxon>
        <taxon>Dothideomycetes</taxon>
        <taxon>Pleosporomycetidae</taxon>
        <taxon>Pleosporales</taxon>
        <taxon>Pleosporineae</taxon>
        <taxon>Phaeosphaeriaceae</taxon>
        <taxon>Ampelomyces</taxon>
    </lineage>
</organism>
<gene>
    <name evidence="2" type="ORF">BDU57DRAFT_509151</name>
</gene>
<evidence type="ECO:0000313" key="2">
    <source>
        <dbReference type="EMBL" id="KAF1920723.1"/>
    </source>
</evidence>
<feature type="compositionally biased region" description="Low complexity" evidence="1">
    <location>
        <begin position="146"/>
        <end position="163"/>
    </location>
</feature>